<comment type="caution">
    <text evidence="3">The sequence shown here is derived from an EMBL/GenBank/DDBJ whole genome shotgun (WGS) entry which is preliminary data.</text>
</comment>
<dbReference type="OrthoDB" id="5588846at2759"/>
<feature type="compositionally biased region" description="Polar residues" evidence="2">
    <location>
        <begin position="534"/>
        <end position="543"/>
    </location>
</feature>
<dbReference type="PANTHER" id="PTHR47942:SF63">
    <property type="entry name" value="PENTATRICOPEPTIDE REPEAT-CONTAINING PROTEIN"/>
    <property type="match status" value="1"/>
</dbReference>
<evidence type="ECO:0000256" key="2">
    <source>
        <dbReference type="SAM" id="MobiDB-lite"/>
    </source>
</evidence>
<gene>
    <name evidence="3" type="ORF">FA13DRAFT_1789652</name>
</gene>
<evidence type="ECO:0000313" key="4">
    <source>
        <dbReference type="Proteomes" id="UP000298030"/>
    </source>
</evidence>
<accession>A0A4Y7TI20</accession>
<keyword evidence="4" id="KW-1185">Reference proteome</keyword>
<dbReference type="PANTHER" id="PTHR47942">
    <property type="entry name" value="TETRATRICOPEPTIDE REPEAT (TPR)-LIKE SUPERFAMILY PROTEIN-RELATED"/>
    <property type="match status" value="1"/>
</dbReference>
<dbReference type="InterPro" id="IPR051222">
    <property type="entry name" value="PPR/CCM1_RNA-binding"/>
</dbReference>
<dbReference type="AlphaFoldDB" id="A0A4Y7TI20"/>
<organism evidence="3 4">
    <name type="scientific">Coprinellus micaceus</name>
    <name type="common">Glistening ink-cap mushroom</name>
    <name type="synonym">Coprinus micaceus</name>
    <dbReference type="NCBI Taxonomy" id="71717"/>
    <lineage>
        <taxon>Eukaryota</taxon>
        <taxon>Fungi</taxon>
        <taxon>Dikarya</taxon>
        <taxon>Basidiomycota</taxon>
        <taxon>Agaricomycotina</taxon>
        <taxon>Agaricomycetes</taxon>
        <taxon>Agaricomycetidae</taxon>
        <taxon>Agaricales</taxon>
        <taxon>Agaricineae</taxon>
        <taxon>Psathyrellaceae</taxon>
        <taxon>Coprinellus</taxon>
    </lineage>
</organism>
<feature type="region of interest" description="Disordered" evidence="2">
    <location>
        <begin position="514"/>
        <end position="543"/>
    </location>
</feature>
<sequence>MLTAGRTARNSLRRAFSVARVLRNVESPSPTAPVFGQQEVHGLPESRGRQRPMIGTLVLRQRGAPPALQELNQRVHALAEVTEKEEVQPPELYYTERDLSTFYQDVLANPFEGEEELRVNDKAMRAAQAAEDSLLVQSMYERFNVDGASSTAGERSTEGHRPVQVILSRLESIVSRLEGAQRISSSETANEEQANFPVSILTMRECEALVRVSAKAKDAHSAELTLQLMKRTGLPIPDAALTSVLQLYGRMGNTAAADRFVSTFVTGSPNEDQRHWHIQAHLKSTAPDLIPLSALDVLHSYESSNVPAPMESYTSVISALFHRPSSIARGQAWDLFSHMRYVAHPDPSVPLYTLMIKACGFPLKSSLTSEPERALDLWTEMTVDHGLTPTVASYNAVILACARAGTKEFVGEAFRIARQMLDSHRDATGQSAYHPDRKTFCALLEGAKRIGDLGRVRWILAEMTRNREGLESLTAPVDAEVDDEVMMHVFNAYATYDPPFRRAKTVVLDENSPVAKARKPDSHTSIVEPDAASQEVSTEHSTTNVVQREDVKFAHIPPQTNNEVLQEVKFLFQSIRDSQSSTGKFRHVEITPRLVTAYLSVFYNHASLRTSRDAFNTIFEEVEVTPRPARAYVEALERCAHARKRGASGAERKFALEWAEELWKEWTPIEAGGVYPGTSKRVEARVLERANAAMIRVYTLNEDVDRALGVVRTFADRYPPRSVQQALPKPSLRSSRTVLGVGHTSIDRPLVRMTGALEVPDDYVPPLLLFKDLELLHHRLVMYGRSKDIAYLKWLAKAYEWALRVRRDESGKAVPAKASSALAPVAANLEA</sequence>
<keyword evidence="1" id="KW-0677">Repeat</keyword>
<dbReference type="Proteomes" id="UP000298030">
    <property type="component" value="Unassembled WGS sequence"/>
</dbReference>
<reference evidence="3 4" key="1">
    <citation type="journal article" date="2019" name="Nat. Ecol. Evol.">
        <title>Megaphylogeny resolves global patterns of mushroom evolution.</title>
        <authorList>
            <person name="Varga T."/>
            <person name="Krizsan K."/>
            <person name="Foldi C."/>
            <person name="Dima B."/>
            <person name="Sanchez-Garcia M."/>
            <person name="Sanchez-Ramirez S."/>
            <person name="Szollosi G.J."/>
            <person name="Szarkandi J.G."/>
            <person name="Papp V."/>
            <person name="Albert L."/>
            <person name="Andreopoulos W."/>
            <person name="Angelini C."/>
            <person name="Antonin V."/>
            <person name="Barry K.W."/>
            <person name="Bougher N.L."/>
            <person name="Buchanan P."/>
            <person name="Buyck B."/>
            <person name="Bense V."/>
            <person name="Catcheside P."/>
            <person name="Chovatia M."/>
            <person name="Cooper J."/>
            <person name="Damon W."/>
            <person name="Desjardin D."/>
            <person name="Finy P."/>
            <person name="Geml J."/>
            <person name="Haridas S."/>
            <person name="Hughes K."/>
            <person name="Justo A."/>
            <person name="Karasinski D."/>
            <person name="Kautmanova I."/>
            <person name="Kiss B."/>
            <person name="Kocsube S."/>
            <person name="Kotiranta H."/>
            <person name="LaButti K.M."/>
            <person name="Lechner B.E."/>
            <person name="Liimatainen K."/>
            <person name="Lipzen A."/>
            <person name="Lukacs Z."/>
            <person name="Mihaltcheva S."/>
            <person name="Morgado L.N."/>
            <person name="Niskanen T."/>
            <person name="Noordeloos M.E."/>
            <person name="Ohm R.A."/>
            <person name="Ortiz-Santana B."/>
            <person name="Ovrebo C."/>
            <person name="Racz N."/>
            <person name="Riley R."/>
            <person name="Savchenko A."/>
            <person name="Shiryaev A."/>
            <person name="Soop K."/>
            <person name="Spirin V."/>
            <person name="Szebenyi C."/>
            <person name="Tomsovsky M."/>
            <person name="Tulloss R.E."/>
            <person name="Uehling J."/>
            <person name="Grigoriev I.V."/>
            <person name="Vagvolgyi C."/>
            <person name="Papp T."/>
            <person name="Martin F.M."/>
            <person name="Miettinen O."/>
            <person name="Hibbett D.S."/>
            <person name="Nagy L.G."/>
        </authorList>
    </citation>
    <scope>NUCLEOTIDE SEQUENCE [LARGE SCALE GENOMIC DNA]</scope>
    <source>
        <strain evidence="3 4">FP101781</strain>
    </source>
</reference>
<evidence type="ECO:0000313" key="3">
    <source>
        <dbReference type="EMBL" id="TEB33830.1"/>
    </source>
</evidence>
<dbReference type="STRING" id="71717.A0A4Y7TI20"/>
<dbReference type="Gene3D" id="1.25.40.10">
    <property type="entry name" value="Tetratricopeptide repeat domain"/>
    <property type="match status" value="1"/>
</dbReference>
<evidence type="ECO:0000256" key="1">
    <source>
        <dbReference type="ARBA" id="ARBA00022737"/>
    </source>
</evidence>
<proteinExistence type="predicted"/>
<protein>
    <submittedName>
        <fullName evidence="3">Uncharacterized protein</fullName>
    </submittedName>
</protein>
<dbReference type="InterPro" id="IPR011990">
    <property type="entry name" value="TPR-like_helical_dom_sf"/>
</dbReference>
<dbReference type="EMBL" id="QPFP01000011">
    <property type="protein sequence ID" value="TEB33830.1"/>
    <property type="molecule type" value="Genomic_DNA"/>
</dbReference>
<name>A0A4Y7TI20_COPMI</name>